<gene>
    <name evidence="11" type="ORF">KDA82_06865</name>
</gene>
<dbReference type="InterPro" id="IPR011701">
    <property type="entry name" value="MFS"/>
</dbReference>
<feature type="transmembrane region" description="Helical" evidence="9">
    <location>
        <begin position="95"/>
        <end position="113"/>
    </location>
</feature>
<feature type="transmembrane region" description="Helical" evidence="9">
    <location>
        <begin position="25"/>
        <end position="46"/>
    </location>
</feature>
<dbReference type="EMBL" id="JAGSMN010000131">
    <property type="protein sequence ID" value="MBR7672745.1"/>
    <property type="molecule type" value="Genomic_DNA"/>
</dbReference>
<keyword evidence="6 9" id="KW-0472">Membrane</keyword>
<feature type="compositionally biased region" description="Low complexity" evidence="8">
    <location>
        <begin position="464"/>
        <end position="476"/>
    </location>
</feature>
<dbReference type="InterPro" id="IPR036259">
    <property type="entry name" value="MFS_trans_sf"/>
</dbReference>
<evidence type="ECO:0000256" key="6">
    <source>
        <dbReference type="ARBA" id="ARBA00023136"/>
    </source>
</evidence>
<protein>
    <submittedName>
        <fullName evidence="11">MFS transporter</fullName>
    </submittedName>
</protein>
<keyword evidence="7" id="KW-0046">Antibiotic resistance</keyword>
<evidence type="ECO:0000256" key="7">
    <source>
        <dbReference type="ARBA" id="ARBA00023251"/>
    </source>
</evidence>
<dbReference type="GO" id="GO:0005886">
    <property type="term" value="C:plasma membrane"/>
    <property type="evidence" value="ECO:0007669"/>
    <property type="project" value="UniProtKB-SubCell"/>
</dbReference>
<feature type="transmembrane region" description="Helical" evidence="9">
    <location>
        <begin position="67"/>
        <end position="89"/>
    </location>
</feature>
<dbReference type="Gene3D" id="1.20.1250.20">
    <property type="entry name" value="MFS general substrate transporter like domains"/>
    <property type="match status" value="1"/>
</dbReference>
<dbReference type="PANTHER" id="PTHR42718:SF46">
    <property type="entry name" value="BLR6921 PROTEIN"/>
    <property type="match status" value="1"/>
</dbReference>
<feature type="transmembrane region" description="Helical" evidence="9">
    <location>
        <begin position="379"/>
        <end position="402"/>
    </location>
</feature>
<evidence type="ECO:0000259" key="10">
    <source>
        <dbReference type="PROSITE" id="PS50850"/>
    </source>
</evidence>
<feature type="compositionally biased region" description="Basic and acidic residues" evidence="8">
    <location>
        <begin position="491"/>
        <end position="504"/>
    </location>
</feature>
<feature type="region of interest" description="Disordered" evidence="8">
    <location>
        <begin position="459"/>
        <end position="504"/>
    </location>
</feature>
<dbReference type="GO" id="GO:0046677">
    <property type="term" value="P:response to antibiotic"/>
    <property type="evidence" value="ECO:0007669"/>
    <property type="project" value="UniProtKB-KW"/>
</dbReference>
<comment type="caution">
    <text evidence="11">The sequence shown here is derived from an EMBL/GenBank/DDBJ whole genome shotgun (WGS) entry which is preliminary data.</text>
</comment>
<name>A0A8T4ILR4_9ACTN</name>
<feature type="transmembrane region" description="Helical" evidence="9">
    <location>
        <begin position="285"/>
        <end position="305"/>
    </location>
</feature>
<evidence type="ECO:0000313" key="12">
    <source>
        <dbReference type="Proteomes" id="UP000675554"/>
    </source>
</evidence>
<evidence type="ECO:0000313" key="11">
    <source>
        <dbReference type="EMBL" id="MBR7672745.1"/>
    </source>
</evidence>
<feature type="transmembrane region" description="Helical" evidence="9">
    <location>
        <begin position="312"/>
        <end position="332"/>
    </location>
</feature>
<dbReference type="PRINTS" id="PR01036">
    <property type="entry name" value="TCRTETB"/>
</dbReference>
<dbReference type="Gene3D" id="1.20.1720.10">
    <property type="entry name" value="Multidrug resistance protein D"/>
    <property type="match status" value="1"/>
</dbReference>
<feature type="transmembrane region" description="Helical" evidence="9">
    <location>
        <begin position="125"/>
        <end position="144"/>
    </location>
</feature>
<keyword evidence="2" id="KW-0813">Transport</keyword>
<keyword evidence="4 9" id="KW-0812">Transmembrane</keyword>
<keyword evidence="3" id="KW-1003">Cell membrane</keyword>
<dbReference type="InterPro" id="IPR020846">
    <property type="entry name" value="MFS_dom"/>
</dbReference>
<dbReference type="PROSITE" id="PS50850">
    <property type="entry name" value="MFS"/>
    <property type="match status" value="1"/>
</dbReference>
<organism evidence="11 12">
    <name type="scientific">Streptomyces daliensis</name>
    <dbReference type="NCBI Taxonomy" id="299421"/>
    <lineage>
        <taxon>Bacteria</taxon>
        <taxon>Bacillati</taxon>
        <taxon>Actinomycetota</taxon>
        <taxon>Actinomycetes</taxon>
        <taxon>Kitasatosporales</taxon>
        <taxon>Streptomycetaceae</taxon>
        <taxon>Streptomyces</taxon>
    </lineage>
</organism>
<dbReference type="PANTHER" id="PTHR42718">
    <property type="entry name" value="MAJOR FACILITATOR SUPERFAMILY MULTIDRUG TRANSPORTER MFSC"/>
    <property type="match status" value="1"/>
</dbReference>
<dbReference type="AlphaFoldDB" id="A0A8T4ILR4"/>
<feature type="transmembrane region" description="Helical" evidence="9">
    <location>
        <begin position="338"/>
        <end position="358"/>
    </location>
</feature>
<evidence type="ECO:0000256" key="8">
    <source>
        <dbReference type="SAM" id="MobiDB-lite"/>
    </source>
</evidence>
<feature type="transmembrane region" description="Helical" evidence="9">
    <location>
        <begin position="207"/>
        <end position="229"/>
    </location>
</feature>
<comment type="subcellular location">
    <subcellularLocation>
        <location evidence="1">Cell membrane</location>
        <topology evidence="1">Multi-pass membrane protein</topology>
    </subcellularLocation>
</comment>
<feature type="transmembrane region" description="Helical" evidence="9">
    <location>
        <begin position="422"/>
        <end position="445"/>
    </location>
</feature>
<reference evidence="11" key="1">
    <citation type="submission" date="2021-04" db="EMBL/GenBank/DDBJ databases">
        <title>Sequencing of actinobacteria type strains.</title>
        <authorList>
            <person name="Nguyen G.-S."/>
            <person name="Wentzel A."/>
        </authorList>
    </citation>
    <scope>NUCLEOTIDE SEQUENCE</scope>
    <source>
        <strain evidence="11">DSM 42095</strain>
    </source>
</reference>
<dbReference type="GO" id="GO:0022857">
    <property type="term" value="F:transmembrane transporter activity"/>
    <property type="evidence" value="ECO:0007669"/>
    <property type="project" value="InterPro"/>
</dbReference>
<feature type="transmembrane region" description="Helical" evidence="9">
    <location>
        <begin position="150"/>
        <end position="169"/>
    </location>
</feature>
<dbReference type="Proteomes" id="UP000675554">
    <property type="component" value="Unassembled WGS sequence"/>
</dbReference>
<evidence type="ECO:0000256" key="9">
    <source>
        <dbReference type="SAM" id="Phobius"/>
    </source>
</evidence>
<evidence type="ECO:0000256" key="2">
    <source>
        <dbReference type="ARBA" id="ARBA00022448"/>
    </source>
</evidence>
<evidence type="ECO:0000256" key="4">
    <source>
        <dbReference type="ARBA" id="ARBA00022692"/>
    </source>
</evidence>
<proteinExistence type="predicted"/>
<feature type="transmembrane region" description="Helical" evidence="9">
    <location>
        <begin position="250"/>
        <end position="273"/>
    </location>
</feature>
<keyword evidence="12" id="KW-1185">Reference proteome</keyword>
<evidence type="ECO:0000256" key="5">
    <source>
        <dbReference type="ARBA" id="ARBA00022989"/>
    </source>
</evidence>
<evidence type="ECO:0000256" key="3">
    <source>
        <dbReference type="ARBA" id="ARBA00022475"/>
    </source>
</evidence>
<feature type="domain" description="Major facilitator superfamily (MFS) profile" evidence="10">
    <location>
        <begin position="1"/>
        <end position="455"/>
    </location>
</feature>
<dbReference type="Pfam" id="PF07690">
    <property type="entry name" value="MFS_1"/>
    <property type="match status" value="1"/>
</dbReference>
<dbReference type="CDD" id="cd17321">
    <property type="entry name" value="MFS_MMR_MDR_like"/>
    <property type="match status" value="1"/>
</dbReference>
<keyword evidence="5 9" id="KW-1133">Transmembrane helix</keyword>
<feature type="transmembrane region" description="Helical" evidence="9">
    <location>
        <begin position="181"/>
        <end position="201"/>
    </location>
</feature>
<dbReference type="SUPFAM" id="SSF103473">
    <property type="entry name" value="MFS general substrate transporter"/>
    <property type="match status" value="1"/>
</dbReference>
<accession>A0A8T4ILR4</accession>
<sequence length="504" mass="53240">MTGVLLSGMDTTIVVLALPALERSLNAALTSLVWLVIGFLLVNTLLTTQAGRLGDMFGPARVYKTGFALFTLASLLCGLAWDVPSLVVFRLLQGVGTACVTANSGAIIASVFSRGERGKAYGNTGVAFSLGAVLGIVLGGLLVTYVSWRWIFWINVPIGIAVMACSRTVLRERARPVRRNLDLVGMVTLGAGLLCVIWAVTELATHTFRPLIAGSLACGAVLLAVFAWNERSQAEPMLRFSLFRIPGVSAPLLAALFQGLANYAVLWLAIMYLQGPKGLSPLDTALLLMPGYVLAGLICLVSGRLADRFGPLLPVLAGLGAEIVALLTFAQISPSSGLWLLVAANTANGIGLGFFIPANSSAVMKAAPQEFVGISSGMLRSFAGIGWVFSFPLVMMFASRSISRERAVSVFVGSAKLDGRLAAVFTSGLSSSFYALSGIMVLAVLASLIRLAGRSVEPDDAGEQRQQQLRQLGVVQPEPDGDLVARGKARHAADDRRGLPHVER</sequence>
<evidence type="ECO:0000256" key="1">
    <source>
        <dbReference type="ARBA" id="ARBA00004651"/>
    </source>
</evidence>